<dbReference type="AlphaFoldDB" id="A0A6M0IJ79"/>
<dbReference type="SMART" id="SM00850">
    <property type="entry name" value="LytTR"/>
    <property type="match status" value="1"/>
</dbReference>
<dbReference type="InterPro" id="IPR007492">
    <property type="entry name" value="LytTR_DNA-bd_dom"/>
</dbReference>
<evidence type="ECO:0000313" key="3">
    <source>
        <dbReference type="Proteomes" id="UP000477386"/>
    </source>
</evidence>
<evidence type="ECO:0000313" key="2">
    <source>
        <dbReference type="EMBL" id="NEU67431.1"/>
    </source>
</evidence>
<accession>A0A6M0IJ79</accession>
<comment type="caution">
    <text evidence="2">The sequence shown here is derived from an EMBL/GenBank/DDBJ whole genome shotgun (WGS) entry which is preliminary data.</text>
</comment>
<dbReference type="Gene3D" id="2.40.50.1020">
    <property type="entry name" value="LytTr DNA-binding domain"/>
    <property type="match status" value="1"/>
</dbReference>
<dbReference type="Pfam" id="PF04397">
    <property type="entry name" value="LytTR"/>
    <property type="match status" value="1"/>
</dbReference>
<proteinExistence type="predicted"/>
<dbReference type="EMBL" id="JAAGNZ010000001">
    <property type="protein sequence ID" value="NEU67431.1"/>
    <property type="molecule type" value="Genomic_DNA"/>
</dbReference>
<feature type="domain" description="HTH LytTR-type" evidence="1">
    <location>
        <begin position="8"/>
        <end position="106"/>
    </location>
</feature>
<dbReference type="RefSeq" id="WP_164037404.1">
    <property type="nucleotide sequence ID" value="NZ_JAAGNZ010000001.1"/>
</dbReference>
<name>A0A6M0IJ79_9BACT</name>
<dbReference type="GO" id="GO:0003677">
    <property type="term" value="F:DNA binding"/>
    <property type="evidence" value="ECO:0007669"/>
    <property type="project" value="InterPro"/>
</dbReference>
<protein>
    <submittedName>
        <fullName evidence="2">LytTR family transcriptional regulator</fullName>
    </submittedName>
</protein>
<keyword evidence="3" id="KW-1185">Reference proteome</keyword>
<reference evidence="2 3" key="1">
    <citation type="submission" date="2020-02" db="EMBL/GenBank/DDBJ databases">
        <title>Draft genome sequence of two Spirosoma agri KCTC 52727 and Spirosoma terrae KCTC 52035.</title>
        <authorList>
            <person name="Rojas J."/>
            <person name="Ambika Manirajan B."/>
            <person name="Ratering S."/>
            <person name="Suarez C."/>
            <person name="Schnell S."/>
        </authorList>
    </citation>
    <scope>NUCLEOTIDE SEQUENCE [LARGE SCALE GENOMIC DNA]</scope>
    <source>
        <strain evidence="2 3">KCTC 52727</strain>
    </source>
</reference>
<evidence type="ECO:0000259" key="1">
    <source>
        <dbReference type="SMART" id="SM00850"/>
    </source>
</evidence>
<gene>
    <name evidence="2" type="ORF">GK091_11110</name>
</gene>
<sequence length="109" mass="12824">MQANPGAGARHQLDPETVIAITADSNYSYIYTTKGERLYVSRTLRWHNQRWPAFLRIHKHALVNPDFIQRYSLSNTRNAFGHVIMETNLRLEVSRRRVRLVKTFLENLD</sequence>
<dbReference type="Proteomes" id="UP000477386">
    <property type="component" value="Unassembled WGS sequence"/>
</dbReference>
<organism evidence="2 3">
    <name type="scientific">Spirosoma agri</name>
    <dbReference type="NCBI Taxonomy" id="1987381"/>
    <lineage>
        <taxon>Bacteria</taxon>
        <taxon>Pseudomonadati</taxon>
        <taxon>Bacteroidota</taxon>
        <taxon>Cytophagia</taxon>
        <taxon>Cytophagales</taxon>
        <taxon>Cytophagaceae</taxon>
        <taxon>Spirosoma</taxon>
    </lineage>
</organism>